<proteinExistence type="predicted"/>
<dbReference type="Gene3D" id="3.90.550.10">
    <property type="entry name" value="Spore Coat Polysaccharide Biosynthesis Protein SpsA, Chain A"/>
    <property type="match status" value="1"/>
</dbReference>
<keyword evidence="4" id="KW-0812">Transmembrane</keyword>
<keyword evidence="2" id="KW-0328">Glycosyltransferase</keyword>
<evidence type="ECO:0000256" key="5">
    <source>
        <dbReference type="ARBA" id="ARBA00022985"/>
    </source>
</evidence>
<dbReference type="InterPro" id="IPR050256">
    <property type="entry name" value="Glycosyltransferase_2"/>
</dbReference>
<evidence type="ECO:0000259" key="8">
    <source>
        <dbReference type="Pfam" id="PF00535"/>
    </source>
</evidence>
<dbReference type="PANTHER" id="PTHR48090">
    <property type="entry name" value="UNDECAPRENYL-PHOSPHATE 4-DEOXY-4-FORMAMIDO-L-ARABINOSE TRANSFERASE-RELATED"/>
    <property type="match status" value="1"/>
</dbReference>
<keyword evidence="3 9" id="KW-0808">Transferase</keyword>
<name>A0A2G6KIR0_9BACT</name>
<dbReference type="EMBL" id="PDSK01000040">
    <property type="protein sequence ID" value="PIE35551.1"/>
    <property type="molecule type" value="Genomic_DNA"/>
</dbReference>
<dbReference type="GO" id="GO:0005886">
    <property type="term" value="C:plasma membrane"/>
    <property type="evidence" value="ECO:0007669"/>
    <property type="project" value="TreeGrafter"/>
</dbReference>
<gene>
    <name evidence="9" type="ORF">CSA56_03865</name>
</gene>
<dbReference type="PANTHER" id="PTHR48090:SF3">
    <property type="entry name" value="UNDECAPRENYL-PHOSPHATE 4-DEOXY-4-FORMAMIDO-L-ARABINOSE TRANSFERASE"/>
    <property type="match status" value="1"/>
</dbReference>
<keyword evidence="7" id="KW-0472">Membrane</keyword>
<evidence type="ECO:0000256" key="7">
    <source>
        <dbReference type="ARBA" id="ARBA00023136"/>
    </source>
</evidence>
<evidence type="ECO:0000313" key="9">
    <source>
        <dbReference type="EMBL" id="PIE35551.1"/>
    </source>
</evidence>
<sequence>MPERHSFMKTPQSHVAALSFVIPVYNEQETIVQLCNHILDVMKRENISAYEIIFIDDGSIDHSWLRMQELYAQNP</sequence>
<keyword evidence="6" id="KW-1133">Transmembrane helix</keyword>
<dbReference type="InterPro" id="IPR001173">
    <property type="entry name" value="Glyco_trans_2-like"/>
</dbReference>
<evidence type="ECO:0000256" key="2">
    <source>
        <dbReference type="ARBA" id="ARBA00022676"/>
    </source>
</evidence>
<comment type="caution">
    <text evidence="9">The sequence shown here is derived from an EMBL/GenBank/DDBJ whole genome shotgun (WGS) entry which is preliminary data.</text>
</comment>
<accession>A0A2G6KIR0</accession>
<dbReference type="AlphaFoldDB" id="A0A2G6KIR0"/>
<dbReference type="SUPFAM" id="SSF53448">
    <property type="entry name" value="Nucleotide-diphospho-sugar transferases"/>
    <property type="match status" value="1"/>
</dbReference>
<dbReference type="GO" id="GO:0009103">
    <property type="term" value="P:lipopolysaccharide biosynthetic process"/>
    <property type="evidence" value="ECO:0007669"/>
    <property type="project" value="UniProtKB-KW"/>
</dbReference>
<evidence type="ECO:0000313" key="10">
    <source>
        <dbReference type="Proteomes" id="UP000230821"/>
    </source>
</evidence>
<evidence type="ECO:0000256" key="6">
    <source>
        <dbReference type="ARBA" id="ARBA00022989"/>
    </source>
</evidence>
<evidence type="ECO:0000256" key="1">
    <source>
        <dbReference type="ARBA" id="ARBA00022475"/>
    </source>
</evidence>
<feature type="non-terminal residue" evidence="9">
    <location>
        <position position="75"/>
    </location>
</feature>
<dbReference type="GO" id="GO:0099621">
    <property type="term" value="F:undecaprenyl-phosphate 4-deoxy-4-formamido-L-arabinose transferase activity"/>
    <property type="evidence" value="ECO:0007669"/>
    <property type="project" value="TreeGrafter"/>
</dbReference>
<evidence type="ECO:0000256" key="3">
    <source>
        <dbReference type="ARBA" id="ARBA00022679"/>
    </source>
</evidence>
<protein>
    <submittedName>
        <fullName evidence="9">Glycosyltransferase</fullName>
    </submittedName>
</protein>
<keyword evidence="1" id="KW-1003">Cell membrane</keyword>
<dbReference type="InterPro" id="IPR029044">
    <property type="entry name" value="Nucleotide-diphossugar_trans"/>
</dbReference>
<keyword evidence="5" id="KW-0448">Lipopolysaccharide biosynthesis</keyword>
<feature type="domain" description="Glycosyltransferase 2-like" evidence="8">
    <location>
        <begin position="19"/>
        <end position="72"/>
    </location>
</feature>
<dbReference type="Pfam" id="PF00535">
    <property type="entry name" value="Glycos_transf_2"/>
    <property type="match status" value="1"/>
</dbReference>
<reference evidence="9 10" key="1">
    <citation type="submission" date="2017-10" db="EMBL/GenBank/DDBJ databases">
        <title>Novel microbial diversity and functional potential in the marine mammal oral microbiome.</title>
        <authorList>
            <person name="Dudek N.K."/>
            <person name="Sun C.L."/>
            <person name="Burstein D."/>
            <person name="Kantor R.S."/>
            <person name="Aliaga Goltsman D.S."/>
            <person name="Bik E.M."/>
            <person name="Thomas B.C."/>
            <person name="Banfield J.F."/>
            <person name="Relman D.A."/>
        </authorList>
    </citation>
    <scope>NUCLEOTIDE SEQUENCE [LARGE SCALE GENOMIC DNA]</scope>
    <source>
        <strain evidence="9">DOLJORAL78_47_16</strain>
    </source>
</reference>
<organism evidence="9 10">
    <name type="scientific">candidate division KSB3 bacterium</name>
    <dbReference type="NCBI Taxonomy" id="2044937"/>
    <lineage>
        <taxon>Bacteria</taxon>
        <taxon>candidate division KSB3</taxon>
    </lineage>
</organism>
<dbReference type="Proteomes" id="UP000230821">
    <property type="component" value="Unassembled WGS sequence"/>
</dbReference>
<evidence type="ECO:0000256" key="4">
    <source>
        <dbReference type="ARBA" id="ARBA00022692"/>
    </source>
</evidence>